<reference evidence="4 5" key="1">
    <citation type="submission" date="2016-08" db="EMBL/GenBank/DDBJ databases">
        <title>Hymenobacter coccineus sp. nov., Hymenobacter lapidarius sp. nov. and Hymenobacter glacialis sp. nov., isolated from Antarctic soil.</title>
        <authorList>
            <person name="Sedlacek I."/>
            <person name="Kralova S."/>
            <person name="Kyrova K."/>
            <person name="Maslanova I."/>
            <person name="Stankova E."/>
            <person name="Vrbovska V."/>
            <person name="Nemec M."/>
            <person name="Bartak M."/>
            <person name="Svec P."/>
            <person name="Busse H.-J."/>
            <person name="Pantucek R."/>
        </authorList>
    </citation>
    <scope>NUCLEOTIDE SEQUENCE [LARGE SCALE GENOMIC DNA]</scope>
    <source>
        <strain evidence="4 5">CCM 8649</strain>
    </source>
</reference>
<evidence type="ECO:0000313" key="4">
    <source>
        <dbReference type="EMBL" id="OGX83325.1"/>
    </source>
</evidence>
<feature type="domain" description="AMP-dependent synthetase/ligase" evidence="3">
    <location>
        <begin position="57"/>
        <end position="209"/>
    </location>
</feature>
<dbReference type="InterPro" id="IPR000873">
    <property type="entry name" value="AMP-dep_synth/lig_dom"/>
</dbReference>
<comment type="similarity">
    <text evidence="1">Belongs to the ATP-dependent AMP-binding enzyme family.</text>
</comment>
<sequence length="666" mass="71247">MSASTLPSSLLLNGREFAYAAIQQHPAAVPAGLNGYEARVLERVGAWLSGAQEFTLTTSGSTGAPAPVALRRRQLAASAQRTGDFFDLGPGDRALVCLNCEYIGGLMMLVRGLERQLHLTVVEPQADPLALVPADAAFDFAAFVPLQLRAVLAAGHAERLNRMKTILVGGAPVDASLLAAVQAQLTVPVLLTYGMTETCSHVALRRLNGPRATTAFRVLPGIAAGQDARGCLTLRGDVTDDQLVVTNDLVALDTDSHTFEWLGRADFVINSGGVKVPAEKVELVLDVALAEIGAPRRCFVAGRPDERLGQAVAAYVEGPALAAAAEAPAAGRCWPPAWASTSSPGTSCSCPNFAPRRWQARPSGHVAHPRNPEFDWMKMPFLKFWGPWLAGLLLLLATGPAARAQGEADSTRTAPKADTTATPAVAPAAGGAAGLPPAEFETYNVKGKGVRYTASLTGLYTTGTVERMFLSTSHTANLSFKGGHWLVPVALNFSYGKQDGVQREREFLLLTTPTYQQGRYKFYALAQTEYSNLRAIDYRVVGGLGVGYQLYQDTLSNEVHVSYFLMGEKTQYYTDLQRQVLRHSLRAKGKYTRGGTTLTALVYYQPAVGNVNGDYRVNGTGALAVRLSRHLALAVTYAYSLESINVEGRAPVNTNLSVGFTYAAGK</sequence>
<dbReference type="Pfam" id="PF00501">
    <property type="entry name" value="AMP-binding"/>
    <property type="match status" value="1"/>
</dbReference>
<dbReference type="AlphaFoldDB" id="A0A1G1SXH0"/>
<organism evidence="4 5">
    <name type="scientific">Hymenobacter coccineus</name>
    <dbReference type="NCBI Taxonomy" id="1908235"/>
    <lineage>
        <taxon>Bacteria</taxon>
        <taxon>Pseudomonadati</taxon>
        <taxon>Bacteroidota</taxon>
        <taxon>Cytophagia</taxon>
        <taxon>Cytophagales</taxon>
        <taxon>Hymenobacteraceae</taxon>
        <taxon>Hymenobacter</taxon>
    </lineage>
</organism>
<dbReference type="InterPro" id="IPR045851">
    <property type="entry name" value="AMP-bd_C_sf"/>
</dbReference>
<name>A0A1G1SXH0_9BACT</name>
<evidence type="ECO:0000313" key="5">
    <source>
        <dbReference type="Proteomes" id="UP000177506"/>
    </source>
</evidence>
<dbReference type="GO" id="GO:0006631">
    <property type="term" value="P:fatty acid metabolic process"/>
    <property type="evidence" value="ECO:0007669"/>
    <property type="project" value="TreeGrafter"/>
</dbReference>
<dbReference type="PANTHER" id="PTHR43201">
    <property type="entry name" value="ACYL-COA SYNTHETASE"/>
    <property type="match status" value="1"/>
</dbReference>
<keyword evidence="5" id="KW-1185">Reference proteome</keyword>
<dbReference type="Gene3D" id="3.40.50.12780">
    <property type="entry name" value="N-terminal domain of ligase-like"/>
    <property type="match status" value="1"/>
</dbReference>
<comment type="caution">
    <text evidence="4">The sequence shown here is derived from an EMBL/GenBank/DDBJ whole genome shotgun (WGS) entry which is preliminary data.</text>
</comment>
<dbReference type="EMBL" id="MDZA01000417">
    <property type="protein sequence ID" value="OGX83325.1"/>
    <property type="molecule type" value="Genomic_DNA"/>
</dbReference>
<dbReference type="PANTHER" id="PTHR43201:SF5">
    <property type="entry name" value="MEDIUM-CHAIN ACYL-COA LIGASE ACSF2, MITOCHONDRIAL"/>
    <property type="match status" value="1"/>
</dbReference>
<accession>A0A1G1SXH0</accession>
<evidence type="ECO:0000256" key="1">
    <source>
        <dbReference type="ARBA" id="ARBA00006432"/>
    </source>
</evidence>
<dbReference type="InterPro" id="IPR042099">
    <property type="entry name" value="ANL_N_sf"/>
</dbReference>
<gene>
    <name evidence="4" type="ORF">BEN49_12590</name>
</gene>
<evidence type="ECO:0000256" key="2">
    <source>
        <dbReference type="ARBA" id="ARBA00022598"/>
    </source>
</evidence>
<proteinExistence type="inferred from homology"/>
<evidence type="ECO:0000259" key="3">
    <source>
        <dbReference type="Pfam" id="PF00501"/>
    </source>
</evidence>
<dbReference type="Pfam" id="PF04338">
    <property type="entry name" value="DUF481"/>
    <property type="match status" value="1"/>
</dbReference>
<protein>
    <recommendedName>
        <fullName evidence="3">AMP-dependent synthetase/ligase domain-containing protein</fullName>
    </recommendedName>
</protein>
<dbReference type="SUPFAM" id="SSF56801">
    <property type="entry name" value="Acetyl-CoA synthetase-like"/>
    <property type="match status" value="1"/>
</dbReference>
<keyword evidence="2" id="KW-0436">Ligase</keyword>
<dbReference type="Proteomes" id="UP000177506">
    <property type="component" value="Unassembled WGS sequence"/>
</dbReference>
<dbReference type="InterPro" id="IPR007433">
    <property type="entry name" value="DUF481"/>
</dbReference>
<dbReference type="RefSeq" id="WP_070746220.1">
    <property type="nucleotide sequence ID" value="NZ_MDZA01000417.1"/>
</dbReference>
<dbReference type="OrthoDB" id="8870348at2"/>
<dbReference type="Gene3D" id="3.30.300.30">
    <property type="match status" value="1"/>
</dbReference>
<dbReference type="GO" id="GO:0031956">
    <property type="term" value="F:medium-chain fatty acid-CoA ligase activity"/>
    <property type="evidence" value="ECO:0007669"/>
    <property type="project" value="TreeGrafter"/>
</dbReference>